<dbReference type="AlphaFoldDB" id="A0AAX2RAI4"/>
<comment type="caution">
    <text evidence="1">The sequence shown here is derived from an EMBL/GenBank/DDBJ whole genome shotgun (WGS) entry which is preliminary data.</text>
</comment>
<gene>
    <name evidence="1" type="ORF">E3D37_41945</name>
</gene>
<accession>A0AAX2RAI4</accession>
<name>A0AAX2RAI4_BURCE</name>
<dbReference type="RefSeq" id="WP_134257778.1">
    <property type="nucleotide sequence ID" value="NZ_SNSG01000106.1"/>
</dbReference>
<dbReference type="EMBL" id="SNSQ01000092">
    <property type="protein sequence ID" value="TEU32933.1"/>
    <property type="molecule type" value="Genomic_DNA"/>
</dbReference>
<sequence length="73" mass="7662">MPADKLGRYMSSDVFLARANAAVKKAVSNLEAKGIKPAYVVREPKEAATEVSGDVVKVSVGASSAKRKTLKVA</sequence>
<reference evidence="1 2" key="1">
    <citation type="submission" date="2019-03" db="EMBL/GenBank/DDBJ databases">
        <title>Burkholderia cepacia outbreak.</title>
        <authorList>
            <person name="Farzana R."/>
            <person name="Walsh T.R."/>
        </authorList>
    </citation>
    <scope>NUCLEOTIDE SEQUENCE [LARGE SCALE GENOMIC DNA]</scope>
    <source>
        <strain evidence="2">d13</strain>
    </source>
</reference>
<evidence type="ECO:0000313" key="2">
    <source>
        <dbReference type="Proteomes" id="UP000298234"/>
    </source>
</evidence>
<protein>
    <submittedName>
        <fullName evidence="1">Uncharacterized protein</fullName>
    </submittedName>
</protein>
<proteinExistence type="predicted"/>
<dbReference type="Proteomes" id="UP000298234">
    <property type="component" value="Unassembled WGS sequence"/>
</dbReference>
<organism evidence="1 2">
    <name type="scientific">Burkholderia cepacia</name>
    <name type="common">Pseudomonas cepacia</name>
    <dbReference type="NCBI Taxonomy" id="292"/>
    <lineage>
        <taxon>Bacteria</taxon>
        <taxon>Pseudomonadati</taxon>
        <taxon>Pseudomonadota</taxon>
        <taxon>Betaproteobacteria</taxon>
        <taxon>Burkholderiales</taxon>
        <taxon>Burkholderiaceae</taxon>
        <taxon>Burkholderia</taxon>
        <taxon>Burkholderia cepacia complex</taxon>
    </lineage>
</organism>
<evidence type="ECO:0000313" key="1">
    <source>
        <dbReference type="EMBL" id="TEU32933.1"/>
    </source>
</evidence>